<dbReference type="Proteomes" id="UP000252733">
    <property type="component" value="Unassembled WGS sequence"/>
</dbReference>
<reference evidence="2 3" key="1">
    <citation type="submission" date="2018-07" db="EMBL/GenBank/DDBJ databases">
        <title>Freshwater and sediment microbial communities from various areas in North America, analyzing microbe dynamics in response to fracking.</title>
        <authorList>
            <person name="Lamendella R."/>
        </authorList>
    </citation>
    <scope>NUCLEOTIDE SEQUENCE [LARGE SCALE GENOMIC DNA]</scope>
    <source>
        <strain evidence="2 3">160A</strain>
    </source>
</reference>
<feature type="transmembrane region" description="Helical" evidence="1">
    <location>
        <begin position="103"/>
        <end position="121"/>
    </location>
</feature>
<feature type="transmembrane region" description="Helical" evidence="1">
    <location>
        <begin position="20"/>
        <end position="42"/>
    </location>
</feature>
<dbReference type="Pfam" id="PF16316">
    <property type="entry name" value="DUF4956"/>
    <property type="match status" value="1"/>
</dbReference>
<evidence type="ECO:0000313" key="2">
    <source>
        <dbReference type="EMBL" id="RCW30612.1"/>
    </source>
</evidence>
<accession>A0A368UP90</accession>
<dbReference type="RefSeq" id="WP_114437595.1">
    <property type="nucleotide sequence ID" value="NZ_QPIZ01000021.1"/>
</dbReference>
<protein>
    <submittedName>
        <fullName evidence="2">Uncharacterized protein DUF4956</fullName>
    </submittedName>
</protein>
<gene>
    <name evidence="2" type="ORF">DFO77_12149</name>
</gene>
<feature type="transmembrane region" description="Helical" evidence="1">
    <location>
        <begin position="74"/>
        <end position="91"/>
    </location>
</feature>
<dbReference type="AlphaFoldDB" id="A0A368UP90"/>
<dbReference type="InterPro" id="IPR032531">
    <property type="entry name" value="DUF4956"/>
</dbReference>
<keyword evidence="1" id="KW-1133">Transmembrane helix</keyword>
<evidence type="ECO:0000313" key="3">
    <source>
        <dbReference type="Proteomes" id="UP000252733"/>
    </source>
</evidence>
<feature type="transmembrane region" description="Helical" evidence="1">
    <location>
        <begin position="51"/>
        <end position="68"/>
    </location>
</feature>
<name>A0A368UP90_9BACT</name>
<evidence type="ECO:0000256" key="1">
    <source>
        <dbReference type="SAM" id="Phobius"/>
    </source>
</evidence>
<proteinExistence type="predicted"/>
<keyword evidence="1" id="KW-0472">Membrane</keyword>
<sequence length="220" mass="25510">MTFLTDFFSLTENTTSTSDFSTLLIRFGLNLFITAGIIRLLYYPRSKRRDYFFTFILTSSTIFMLLFLLDTVQVQVGFALGLFAIFGILRYRTDTLPIREMTYLFLIIGISVINALAKGMTFTEISVTNALFIAVTWLMESNRILKHVSTKQIVYEKIELIHPDKRNELLQDLQNRTGINIINVEIGNIDFLKDTALINIYYNSREINYADRNSYNNNEN</sequence>
<comment type="caution">
    <text evidence="2">The sequence shown here is derived from an EMBL/GenBank/DDBJ whole genome shotgun (WGS) entry which is preliminary data.</text>
</comment>
<keyword evidence="3" id="KW-1185">Reference proteome</keyword>
<dbReference type="EMBL" id="QPIZ01000021">
    <property type="protein sequence ID" value="RCW30612.1"/>
    <property type="molecule type" value="Genomic_DNA"/>
</dbReference>
<organism evidence="2 3">
    <name type="scientific">Marinilabilia salmonicolor</name>
    <dbReference type="NCBI Taxonomy" id="989"/>
    <lineage>
        <taxon>Bacteria</taxon>
        <taxon>Pseudomonadati</taxon>
        <taxon>Bacteroidota</taxon>
        <taxon>Bacteroidia</taxon>
        <taxon>Marinilabiliales</taxon>
        <taxon>Marinilabiliaceae</taxon>
        <taxon>Marinilabilia</taxon>
    </lineage>
</organism>
<keyword evidence="1" id="KW-0812">Transmembrane</keyword>